<feature type="domain" description="Galectin" evidence="3">
    <location>
        <begin position="1"/>
        <end position="229"/>
    </location>
</feature>
<reference evidence="5" key="1">
    <citation type="journal article" date="2013" name="Science">
        <title>Comparative analysis of bat genomes provides insight into the evolution of flight and immunity.</title>
        <authorList>
            <person name="Zhang G."/>
            <person name="Cowled C."/>
            <person name="Shi Z."/>
            <person name="Huang Z."/>
            <person name="Bishop-Lilly K.A."/>
            <person name="Fang X."/>
            <person name="Wynne J.W."/>
            <person name="Xiong Z."/>
            <person name="Baker M.L."/>
            <person name="Zhao W."/>
            <person name="Tachedjian M."/>
            <person name="Zhu Y."/>
            <person name="Zhou P."/>
            <person name="Jiang X."/>
            <person name="Ng J."/>
            <person name="Yang L."/>
            <person name="Wu L."/>
            <person name="Xiao J."/>
            <person name="Feng Y."/>
            <person name="Chen Y."/>
            <person name="Sun X."/>
            <person name="Zhang Y."/>
            <person name="Marsh G.A."/>
            <person name="Crameri G."/>
            <person name="Broder C.C."/>
            <person name="Frey K.G."/>
            <person name="Wang L.F."/>
            <person name="Wang J."/>
        </authorList>
    </citation>
    <scope>NUCLEOTIDE SEQUENCE [LARGE SCALE GENOMIC DNA]</scope>
</reference>
<evidence type="ECO:0000259" key="3">
    <source>
        <dbReference type="PROSITE" id="PS51304"/>
    </source>
</evidence>
<accession>L5LES5</accession>
<dbReference type="InterPro" id="IPR044156">
    <property type="entry name" value="Galectin-like"/>
</dbReference>
<dbReference type="InterPro" id="IPR001079">
    <property type="entry name" value="Galectin_CRD"/>
</dbReference>
<organism evidence="4 5">
    <name type="scientific">Myotis davidii</name>
    <name type="common">David's myotis</name>
    <dbReference type="NCBI Taxonomy" id="225400"/>
    <lineage>
        <taxon>Eukaryota</taxon>
        <taxon>Metazoa</taxon>
        <taxon>Chordata</taxon>
        <taxon>Craniata</taxon>
        <taxon>Vertebrata</taxon>
        <taxon>Euteleostomi</taxon>
        <taxon>Mammalia</taxon>
        <taxon>Eutheria</taxon>
        <taxon>Laurasiatheria</taxon>
        <taxon>Chiroptera</taxon>
        <taxon>Yangochiroptera</taxon>
        <taxon>Vespertilionidae</taxon>
        <taxon>Myotis</taxon>
    </lineage>
</organism>
<evidence type="ECO:0000313" key="4">
    <source>
        <dbReference type="EMBL" id="ELK24500.1"/>
    </source>
</evidence>
<dbReference type="PROSITE" id="PS51304">
    <property type="entry name" value="GALECTIN"/>
    <property type="match status" value="1"/>
</dbReference>
<dbReference type="SMART" id="SM00276">
    <property type="entry name" value="GLECT"/>
    <property type="match status" value="2"/>
</dbReference>
<proteinExistence type="predicted"/>
<evidence type="ECO:0000313" key="5">
    <source>
        <dbReference type="Proteomes" id="UP000010556"/>
    </source>
</evidence>
<dbReference type="CDD" id="cd00070">
    <property type="entry name" value="GLECT"/>
    <property type="match status" value="2"/>
</dbReference>
<dbReference type="AlphaFoldDB" id="L5LES5"/>
<dbReference type="eggNOG" id="KOG3587">
    <property type="taxonomic scope" value="Eukaryota"/>
</dbReference>
<protein>
    <recommendedName>
        <fullName evidence="2">Galectin</fullName>
    </recommendedName>
</protein>
<dbReference type="Pfam" id="PF00337">
    <property type="entry name" value="Gal-bind_lectin"/>
    <property type="match status" value="2"/>
</dbReference>
<keyword evidence="1 2" id="KW-0430">Lectin</keyword>
<name>L5LES5_MYODS</name>
<dbReference type="GO" id="GO:0030246">
    <property type="term" value="F:carbohydrate binding"/>
    <property type="evidence" value="ECO:0007669"/>
    <property type="project" value="UniProtKB-UniRule"/>
</dbReference>
<evidence type="ECO:0000256" key="1">
    <source>
        <dbReference type="ARBA" id="ARBA00022734"/>
    </source>
</evidence>
<dbReference type="PANTHER" id="PTHR11346:SF15">
    <property type="entry name" value="PLACENTAL PROTEIN 13-LIKE"/>
    <property type="match status" value="1"/>
</dbReference>
<dbReference type="SUPFAM" id="SSF49899">
    <property type="entry name" value="Concanavalin A-like lectins/glucanases"/>
    <property type="match status" value="2"/>
</dbReference>
<feature type="non-terminal residue" evidence="4">
    <location>
        <position position="1"/>
    </location>
</feature>
<dbReference type="InterPro" id="IPR013320">
    <property type="entry name" value="ConA-like_dom_sf"/>
</dbReference>
<dbReference type="Gene3D" id="2.60.120.200">
    <property type="match status" value="2"/>
</dbReference>
<keyword evidence="5" id="KW-1185">Reference proteome</keyword>
<sequence>IPYTKYVSLPVGSFVKIKGTPARCFSTNPQLQVDFHTGTETCTDIAFHFRVYFDNCVVMNSRQRGNWGEEVKSTDKPFKDGQPFELGILVLSTEYQVPYTKYVSLSAGTFVKIKGTFVMPFNMNPELQVDFHTEAEGNTNIAFHFRVYCDYYVKMNSRQCGNWEEEVRTSVISFEDGQPFELGILVLSNEYQVIVNGCQCYTFPHRLDPASVKMVRVWRDVSLTSVTVT</sequence>
<dbReference type="Proteomes" id="UP000010556">
    <property type="component" value="Unassembled WGS sequence"/>
</dbReference>
<dbReference type="EMBL" id="KB112857">
    <property type="protein sequence ID" value="ELK24500.1"/>
    <property type="molecule type" value="Genomic_DNA"/>
</dbReference>
<evidence type="ECO:0000256" key="2">
    <source>
        <dbReference type="RuleBase" id="RU102079"/>
    </source>
</evidence>
<dbReference type="PANTHER" id="PTHR11346">
    <property type="entry name" value="GALECTIN"/>
    <property type="match status" value="1"/>
</dbReference>
<dbReference type="SMART" id="SM00908">
    <property type="entry name" value="Gal-bind_lectin"/>
    <property type="match status" value="2"/>
</dbReference>
<gene>
    <name evidence="4" type="ORF">MDA_GLEAN10001150</name>
</gene>